<dbReference type="GO" id="GO:0031460">
    <property type="term" value="P:glycine betaine transport"/>
    <property type="evidence" value="ECO:0007669"/>
    <property type="project" value="TreeGrafter"/>
</dbReference>
<comment type="subcellular location">
    <subcellularLocation>
        <location evidence="1 8">Cell membrane</location>
        <topology evidence="1 8">Multi-pass membrane protein</topology>
    </subcellularLocation>
</comment>
<dbReference type="Proteomes" id="UP000572212">
    <property type="component" value="Unassembled WGS sequence"/>
</dbReference>
<organism evidence="10 11">
    <name type="scientific">Gracilibacillus halotolerans</name>
    <dbReference type="NCBI Taxonomy" id="74386"/>
    <lineage>
        <taxon>Bacteria</taxon>
        <taxon>Bacillati</taxon>
        <taxon>Bacillota</taxon>
        <taxon>Bacilli</taxon>
        <taxon>Bacillales</taxon>
        <taxon>Bacillaceae</taxon>
        <taxon>Gracilibacillus</taxon>
    </lineage>
</organism>
<proteinExistence type="inferred from homology"/>
<dbReference type="InterPro" id="IPR035906">
    <property type="entry name" value="MetI-like_sf"/>
</dbReference>
<evidence type="ECO:0000256" key="6">
    <source>
        <dbReference type="ARBA" id="ARBA00022989"/>
    </source>
</evidence>
<dbReference type="FunFam" id="1.10.3720.10:FF:000001">
    <property type="entry name" value="Glycine betaine ABC transporter, permease"/>
    <property type="match status" value="1"/>
</dbReference>
<feature type="transmembrane region" description="Helical" evidence="8">
    <location>
        <begin position="25"/>
        <end position="47"/>
    </location>
</feature>
<dbReference type="CDD" id="cd06261">
    <property type="entry name" value="TM_PBP2"/>
    <property type="match status" value="1"/>
</dbReference>
<evidence type="ECO:0000256" key="2">
    <source>
        <dbReference type="ARBA" id="ARBA00007069"/>
    </source>
</evidence>
<dbReference type="InterPro" id="IPR051204">
    <property type="entry name" value="ABC_transp_perm/SBD"/>
</dbReference>
<keyword evidence="4 8" id="KW-0812">Transmembrane</keyword>
<keyword evidence="7 8" id="KW-0472">Membrane</keyword>
<dbReference type="InterPro" id="IPR000515">
    <property type="entry name" value="MetI-like"/>
</dbReference>
<keyword evidence="6 8" id="KW-1133">Transmembrane helix</keyword>
<evidence type="ECO:0000256" key="4">
    <source>
        <dbReference type="ARBA" id="ARBA00022692"/>
    </source>
</evidence>
<dbReference type="AlphaFoldDB" id="A0A841RK25"/>
<evidence type="ECO:0000256" key="7">
    <source>
        <dbReference type="ARBA" id="ARBA00023136"/>
    </source>
</evidence>
<dbReference type="PANTHER" id="PTHR30177">
    <property type="entry name" value="GLYCINE BETAINE/L-PROLINE TRANSPORT SYSTEM PERMEASE PROTEIN PROW"/>
    <property type="match status" value="1"/>
</dbReference>
<evidence type="ECO:0000256" key="5">
    <source>
        <dbReference type="ARBA" id="ARBA00022970"/>
    </source>
</evidence>
<keyword evidence="11" id="KW-1185">Reference proteome</keyword>
<evidence type="ECO:0000259" key="9">
    <source>
        <dbReference type="PROSITE" id="PS50928"/>
    </source>
</evidence>
<protein>
    <submittedName>
        <fullName evidence="10">Osmoprotectant transport system permease protein</fullName>
    </submittedName>
</protein>
<evidence type="ECO:0000313" key="11">
    <source>
        <dbReference type="Proteomes" id="UP000572212"/>
    </source>
</evidence>
<name>A0A841RK25_9BACI</name>
<evidence type="ECO:0000256" key="1">
    <source>
        <dbReference type="ARBA" id="ARBA00004651"/>
    </source>
</evidence>
<evidence type="ECO:0000256" key="8">
    <source>
        <dbReference type="RuleBase" id="RU363032"/>
    </source>
</evidence>
<keyword evidence="5" id="KW-0029">Amino-acid transport</keyword>
<sequence length="225" mass="24456">MRDYNYLTVFVDRAPTLLNALGEHLFMTIVAVLLGCIVSIPLGIYLTRTKVEWIRSTTFTIANIFQTIPSLAMLGILLPLLGVGLVPAIVALFLYSLMPVLRNTYAGFNSIDQGVIQSAIGMGYSPAQRLLQIELPLAIPYIMSGIRLTTVYIINWATLATLIGAGGLGEPIISGLGVYDKPLIFAAAALSMLLALAADFLLGLLEKAFFKKNYGKKKKQMNTEV</sequence>
<comment type="similarity">
    <text evidence="2">Belongs to the binding-protein-dependent transport system permease family. CysTW subfamily.</text>
</comment>
<feature type="transmembrane region" description="Helical" evidence="8">
    <location>
        <begin position="183"/>
        <end position="205"/>
    </location>
</feature>
<feature type="domain" description="ABC transmembrane type-1" evidence="9">
    <location>
        <begin position="21"/>
        <end position="202"/>
    </location>
</feature>
<reference evidence="10 11" key="1">
    <citation type="submission" date="2020-08" db="EMBL/GenBank/DDBJ databases">
        <title>Genomic Encyclopedia of Type Strains, Phase IV (KMG-IV): sequencing the most valuable type-strain genomes for metagenomic binning, comparative biology and taxonomic classification.</title>
        <authorList>
            <person name="Goeker M."/>
        </authorList>
    </citation>
    <scope>NUCLEOTIDE SEQUENCE [LARGE SCALE GENOMIC DNA]</scope>
    <source>
        <strain evidence="10 11">DSM 11805</strain>
    </source>
</reference>
<evidence type="ECO:0000256" key="3">
    <source>
        <dbReference type="ARBA" id="ARBA00022448"/>
    </source>
</evidence>
<keyword evidence="3 8" id="KW-0813">Transport</keyword>
<dbReference type="Gene3D" id="1.10.3720.10">
    <property type="entry name" value="MetI-like"/>
    <property type="match status" value="1"/>
</dbReference>
<dbReference type="SUPFAM" id="SSF161098">
    <property type="entry name" value="MetI-like"/>
    <property type="match status" value="1"/>
</dbReference>
<dbReference type="RefSeq" id="WP_343068770.1">
    <property type="nucleotide sequence ID" value="NZ_BAAACU010000058.1"/>
</dbReference>
<evidence type="ECO:0000313" key="10">
    <source>
        <dbReference type="EMBL" id="MBB6512322.1"/>
    </source>
</evidence>
<feature type="transmembrane region" description="Helical" evidence="8">
    <location>
        <begin position="68"/>
        <end position="95"/>
    </location>
</feature>
<dbReference type="GO" id="GO:0006865">
    <property type="term" value="P:amino acid transport"/>
    <property type="evidence" value="ECO:0007669"/>
    <property type="project" value="UniProtKB-KW"/>
</dbReference>
<dbReference type="Pfam" id="PF00528">
    <property type="entry name" value="BPD_transp_1"/>
    <property type="match status" value="1"/>
</dbReference>
<dbReference type="GO" id="GO:0055085">
    <property type="term" value="P:transmembrane transport"/>
    <property type="evidence" value="ECO:0007669"/>
    <property type="project" value="InterPro"/>
</dbReference>
<dbReference type="PROSITE" id="PS50928">
    <property type="entry name" value="ABC_TM1"/>
    <property type="match status" value="1"/>
</dbReference>
<gene>
    <name evidence="10" type="ORF">GGQ92_001105</name>
</gene>
<dbReference type="GO" id="GO:0005886">
    <property type="term" value="C:plasma membrane"/>
    <property type="evidence" value="ECO:0007669"/>
    <property type="project" value="UniProtKB-SubCell"/>
</dbReference>
<accession>A0A841RK25</accession>
<comment type="caution">
    <text evidence="10">The sequence shown here is derived from an EMBL/GenBank/DDBJ whole genome shotgun (WGS) entry which is preliminary data.</text>
</comment>
<dbReference type="EMBL" id="JACHON010000003">
    <property type="protein sequence ID" value="MBB6512322.1"/>
    <property type="molecule type" value="Genomic_DNA"/>
</dbReference>
<dbReference type="PANTHER" id="PTHR30177:SF28">
    <property type="entry name" value="CHOLINE TRANSPORT SYSTEM PERMEASE PROTEIN OPUBB"/>
    <property type="match status" value="1"/>
</dbReference>